<dbReference type="PANTHER" id="PTHR16305:SF35">
    <property type="entry name" value="TRANSCRIPTIONAL ACTIVATOR DOMAIN"/>
    <property type="match status" value="1"/>
</dbReference>
<evidence type="ECO:0000256" key="1">
    <source>
        <dbReference type="ARBA" id="ARBA00022741"/>
    </source>
</evidence>
<dbReference type="InterPro" id="IPR041664">
    <property type="entry name" value="AAA_16"/>
</dbReference>
<comment type="caution">
    <text evidence="5">The sequence shown here is derived from an EMBL/GenBank/DDBJ whole genome shotgun (WGS) entry which is preliminary data.</text>
</comment>
<dbReference type="GO" id="GO:0005524">
    <property type="term" value="F:ATP binding"/>
    <property type="evidence" value="ECO:0007669"/>
    <property type="project" value="UniProtKB-KW"/>
</dbReference>
<evidence type="ECO:0000259" key="4">
    <source>
        <dbReference type="PROSITE" id="PS50043"/>
    </source>
</evidence>
<dbReference type="GO" id="GO:0004016">
    <property type="term" value="F:adenylate cyclase activity"/>
    <property type="evidence" value="ECO:0007669"/>
    <property type="project" value="TreeGrafter"/>
</dbReference>
<feature type="domain" description="HTH luxR-type" evidence="4">
    <location>
        <begin position="903"/>
        <end position="966"/>
    </location>
</feature>
<dbReference type="Pfam" id="PF00196">
    <property type="entry name" value="GerE"/>
    <property type="match status" value="1"/>
</dbReference>
<dbReference type="SUPFAM" id="SSF52540">
    <property type="entry name" value="P-loop containing nucleoside triphosphate hydrolases"/>
    <property type="match status" value="1"/>
</dbReference>
<evidence type="ECO:0000313" key="5">
    <source>
        <dbReference type="EMBL" id="MBB5434714.1"/>
    </source>
</evidence>
<dbReference type="InterPro" id="IPR016032">
    <property type="entry name" value="Sig_transdc_resp-reg_C-effctor"/>
</dbReference>
<dbReference type="EMBL" id="JACHDB010000001">
    <property type="protein sequence ID" value="MBB5434714.1"/>
    <property type="molecule type" value="Genomic_DNA"/>
</dbReference>
<dbReference type="InterPro" id="IPR000792">
    <property type="entry name" value="Tscrpt_reg_LuxR_C"/>
</dbReference>
<dbReference type="CDD" id="cd06170">
    <property type="entry name" value="LuxR_C_like"/>
    <property type="match status" value="1"/>
</dbReference>
<organism evidence="5 6">
    <name type="scientific">Nocardiopsis composta</name>
    <dbReference type="NCBI Taxonomy" id="157465"/>
    <lineage>
        <taxon>Bacteria</taxon>
        <taxon>Bacillati</taxon>
        <taxon>Actinomycetota</taxon>
        <taxon>Actinomycetes</taxon>
        <taxon>Streptosporangiales</taxon>
        <taxon>Nocardiopsidaceae</taxon>
        <taxon>Nocardiopsis</taxon>
    </lineage>
</organism>
<proteinExistence type="predicted"/>
<dbReference type="PROSITE" id="PS50043">
    <property type="entry name" value="HTH_LUXR_2"/>
    <property type="match status" value="1"/>
</dbReference>
<dbReference type="GO" id="GO:0005737">
    <property type="term" value="C:cytoplasm"/>
    <property type="evidence" value="ECO:0007669"/>
    <property type="project" value="TreeGrafter"/>
</dbReference>
<evidence type="ECO:0000313" key="6">
    <source>
        <dbReference type="Proteomes" id="UP000572635"/>
    </source>
</evidence>
<feature type="region of interest" description="Disordered" evidence="3">
    <location>
        <begin position="288"/>
        <end position="350"/>
    </location>
</feature>
<accession>A0A7W8QRD4</accession>
<sequence>MAGGELVGREAETAAVDGFLARVRGGGGARLVVRGRPGIGKSALLRYAAAAAPVRVLRATADEAEGRMAFALLHQLLHPALGLSGALPEPQRRALHGALGLGAGADDRFLVSAAVTSLLAEAAQPDGLVCIVDDVHWADRASADALLFAARRLDAHPVGLLFGAREDPDTLHLLRGLPELRLDGLSGAEAARLLAAHAPEPPSSAVAARVAEATGGHPLALREAARLLTPAQLAGAAPLPDPLPAGEGVAALYRRRIAGLPAATRAALLAAALDGSGDPAVGEAAALHGAAGPGDRRPAEAGAPARAEAGDGGVGAAEGGNPAEGSGEAVSGAAGAEAGSGGPPEASGDVVFGPAEAAGLVELGAGGVRFGHPLVRSAVVAAASAAERRRTHRLLAERLAGSDPDRAARHRAAAAVGPDEEAAAALAAAAGRAGSRGGHADAAAAYRLAADLSPPGEARAGRLRNAAEAAWLGGLPGQAQSNLAAARAEARTPGDRLPLERLRGRFELASGDAAEALRILLAAAEGAGGPLAWQVLADAAEAAAYVGDTGAAARVGALAEALPVPGGGAERFLRDVLAGDGALARGDAGRGAGLLRRALRGLPADEDDPALLLWAASSASMLGDAAAAAAYGARAGRAARVSGVAGTLPVILENAATGERFNGDIALSAALSEEGLLLAEESGAANSAAAHHANLAVCDALRGREDGCRAHAREALAIAVPHRLGLRAGVAVYALGLLDLGAGRFAQAHERLTPLASPAPGMGSPVNAWGSAADRVEAAVAAGDADAARETTAFLASWVAEREAPRSRALLARCEALTRPDPEGVGLLREALEALSGVDGAGFDRARTALLLGERLRRDRRPAEARPHLRAAAEAFQRMGAAPWERRAAGELRAAGEAAEPAAPGALDALTPQELRIARLVAEGASNRDVAARLFLSPRTVEYHLYKVYPKLGIGSRTELARLLAR</sequence>
<keyword evidence="5" id="KW-0238">DNA-binding</keyword>
<dbReference type="InterPro" id="IPR027417">
    <property type="entry name" value="P-loop_NTPase"/>
</dbReference>
<dbReference type="InterPro" id="IPR036388">
    <property type="entry name" value="WH-like_DNA-bd_sf"/>
</dbReference>
<dbReference type="SUPFAM" id="SSF48452">
    <property type="entry name" value="TPR-like"/>
    <property type="match status" value="1"/>
</dbReference>
<dbReference type="GO" id="GO:0006355">
    <property type="term" value="P:regulation of DNA-templated transcription"/>
    <property type="evidence" value="ECO:0007669"/>
    <property type="project" value="InterPro"/>
</dbReference>
<dbReference type="PRINTS" id="PR00038">
    <property type="entry name" value="HTHLUXR"/>
</dbReference>
<dbReference type="PANTHER" id="PTHR16305">
    <property type="entry name" value="TESTICULAR SOLUBLE ADENYLYL CYCLASE"/>
    <property type="match status" value="1"/>
</dbReference>
<dbReference type="SMART" id="SM00421">
    <property type="entry name" value="HTH_LUXR"/>
    <property type="match status" value="1"/>
</dbReference>
<protein>
    <submittedName>
        <fullName evidence="5">DNA-binding CsgD family transcriptional regulator</fullName>
    </submittedName>
</protein>
<keyword evidence="6" id="KW-1185">Reference proteome</keyword>
<dbReference type="Pfam" id="PF13191">
    <property type="entry name" value="AAA_16"/>
    <property type="match status" value="1"/>
</dbReference>
<dbReference type="Gene3D" id="1.10.10.10">
    <property type="entry name" value="Winged helix-like DNA-binding domain superfamily/Winged helix DNA-binding domain"/>
    <property type="match status" value="1"/>
</dbReference>
<keyword evidence="1" id="KW-0547">Nucleotide-binding</keyword>
<dbReference type="RefSeq" id="WP_184395562.1">
    <property type="nucleotide sequence ID" value="NZ_JACHDB010000001.1"/>
</dbReference>
<dbReference type="Proteomes" id="UP000572635">
    <property type="component" value="Unassembled WGS sequence"/>
</dbReference>
<name>A0A7W8QRD4_9ACTN</name>
<evidence type="ECO:0000256" key="3">
    <source>
        <dbReference type="SAM" id="MobiDB-lite"/>
    </source>
</evidence>
<reference evidence="5 6" key="1">
    <citation type="submission" date="2020-08" db="EMBL/GenBank/DDBJ databases">
        <title>Sequencing the genomes of 1000 actinobacteria strains.</title>
        <authorList>
            <person name="Klenk H.-P."/>
        </authorList>
    </citation>
    <scope>NUCLEOTIDE SEQUENCE [LARGE SCALE GENOMIC DNA]</scope>
    <source>
        <strain evidence="5 6">DSM 44551</strain>
    </source>
</reference>
<feature type="compositionally biased region" description="Low complexity" evidence="3">
    <location>
        <begin position="319"/>
        <end position="348"/>
    </location>
</feature>
<keyword evidence="2" id="KW-0067">ATP-binding</keyword>
<dbReference type="AlphaFoldDB" id="A0A7W8QRD4"/>
<dbReference type="InterPro" id="IPR011990">
    <property type="entry name" value="TPR-like_helical_dom_sf"/>
</dbReference>
<gene>
    <name evidence="5" type="ORF">HDA36_004798</name>
</gene>
<dbReference type="GO" id="GO:0003677">
    <property type="term" value="F:DNA binding"/>
    <property type="evidence" value="ECO:0007669"/>
    <property type="project" value="UniProtKB-KW"/>
</dbReference>
<dbReference type="SUPFAM" id="SSF46894">
    <property type="entry name" value="C-terminal effector domain of the bipartite response regulators"/>
    <property type="match status" value="1"/>
</dbReference>
<evidence type="ECO:0000256" key="2">
    <source>
        <dbReference type="ARBA" id="ARBA00022840"/>
    </source>
</evidence>